<sequence>MARALRADRIDESLTPGAATHRAGGSARSDRRLKRRGTARWPRRFVNARCRG</sequence>
<accession>A0A0E1VVU5</accession>
<evidence type="ECO:0000256" key="1">
    <source>
        <dbReference type="SAM" id="MobiDB-lite"/>
    </source>
</evidence>
<reference evidence="2" key="1">
    <citation type="submission" date="2009-05" db="EMBL/GenBank/DDBJ databases">
        <authorList>
            <person name="Harkins D.M."/>
            <person name="DeShazer D."/>
            <person name="Woods D.E."/>
            <person name="Brinkac L.M."/>
            <person name="Brown K.A."/>
            <person name="Hung G.C."/>
            <person name="Tuanyok A."/>
            <person name="Zhang B."/>
            <person name="Nierman W.C."/>
        </authorList>
    </citation>
    <scope>NUCLEOTIDE SEQUENCE [LARGE SCALE GENOMIC DNA]</scope>
    <source>
        <strain evidence="2">1710a</strain>
    </source>
</reference>
<evidence type="ECO:0000313" key="2">
    <source>
        <dbReference type="EMBL" id="EET05055.1"/>
    </source>
</evidence>
<organism evidence="2">
    <name type="scientific">Burkholderia pseudomallei 1710a</name>
    <dbReference type="NCBI Taxonomy" id="320371"/>
    <lineage>
        <taxon>Bacteria</taxon>
        <taxon>Pseudomonadati</taxon>
        <taxon>Pseudomonadota</taxon>
        <taxon>Betaproteobacteria</taxon>
        <taxon>Burkholderiales</taxon>
        <taxon>Burkholderiaceae</taxon>
        <taxon>Burkholderia</taxon>
        <taxon>pseudomallei group</taxon>
    </lineage>
</organism>
<feature type="compositionally biased region" description="Basic and acidic residues" evidence="1">
    <location>
        <begin position="1"/>
        <end position="12"/>
    </location>
</feature>
<name>A0A0E1VVU5_BURPE</name>
<dbReference type="Proteomes" id="UP000001812">
    <property type="component" value="Chromosome II"/>
</dbReference>
<proteinExistence type="predicted"/>
<dbReference type="AlphaFoldDB" id="A0A0E1VVU5"/>
<dbReference type="EMBL" id="CM000833">
    <property type="protein sequence ID" value="EET05055.1"/>
    <property type="molecule type" value="Genomic_DNA"/>
</dbReference>
<dbReference type="HOGENOM" id="CLU_3077666_0_0_4"/>
<feature type="region of interest" description="Disordered" evidence="1">
    <location>
        <begin position="1"/>
        <end position="37"/>
    </location>
</feature>
<protein>
    <submittedName>
        <fullName evidence="2">Uncharacterized protein</fullName>
    </submittedName>
</protein>
<gene>
    <name evidence="2" type="ORF">BURPS1710A_A3199</name>
</gene>